<keyword evidence="1" id="KW-0677">Repeat</keyword>
<dbReference type="Pfam" id="PF20148">
    <property type="entry name" value="DUF6531"/>
    <property type="match status" value="1"/>
</dbReference>
<dbReference type="InterPro" id="IPR006530">
    <property type="entry name" value="YD"/>
</dbReference>
<dbReference type="InterPro" id="IPR036689">
    <property type="entry name" value="ESAT-6-like_sf"/>
</dbReference>
<feature type="domain" description="DUF6531" evidence="3">
    <location>
        <begin position="329"/>
        <end position="401"/>
    </location>
</feature>
<dbReference type="Pfam" id="PF25023">
    <property type="entry name" value="TEN_YD-shell"/>
    <property type="match status" value="2"/>
</dbReference>
<dbReference type="Pfam" id="PF05593">
    <property type="entry name" value="RHS_repeat"/>
    <property type="match status" value="4"/>
</dbReference>
<evidence type="ECO:0000313" key="6">
    <source>
        <dbReference type="EMBL" id="MBS2552131.1"/>
    </source>
</evidence>
<dbReference type="InterPro" id="IPR050708">
    <property type="entry name" value="T6SS_VgrG/RHS"/>
</dbReference>
<keyword evidence="7" id="KW-1185">Reference proteome</keyword>
<dbReference type="Proteomes" id="UP000730482">
    <property type="component" value="Unassembled WGS sequence"/>
</dbReference>
<comment type="caution">
    <text evidence="6">The sequence shown here is derived from an EMBL/GenBank/DDBJ whole genome shotgun (WGS) entry which is preliminary data.</text>
</comment>
<dbReference type="InterPro" id="IPR056823">
    <property type="entry name" value="TEN-like_YD-shell"/>
</dbReference>
<dbReference type="Pfam" id="PF21725">
    <property type="entry name" value="T7SS_signal"/>
    <property type="match status" value="1"/>
</dbReference>
<evidence type="ECO:0000259" key="5">
    <source>
        <dbReference type="Pfam" id="PF25023"/>
    </source>
</evidence>
<dbReference type="InterPro" id="IPR022385">
    <property type="entry name" value="Rhs_assc_core"/>
</dbReference>
<dbReference type="RefSeq" id="WP_212017430.1">
    <property type="nucleotide sequence ID" value="NZ_JAAFYZ010000172.1"/>
</dbReference>
<feature type="domain" description="Putative T7SS secretion signal" evidence="4">
    <location>
        <begin position="19"/>
        <end position="185"/>
    </location>
</feature>
<evidence type="ECO:0008006" key="8">
    <source>
        <dbReference type="Google" id="ProtNLM"/>
    </source>
</evidence>
<organism evidence="6 7">
    <name type="scientific">Catenulispora pinistramenti</name>
    <dbReference type="NCBI Taxonomy" id="2705254"/>
    <lineage>
        <taxon>Bacteria</taxon>
        <taxon>Bacillati</taxon>
        <taxon>Actinomycetota</taxon>
        <taxon>Actinomycetes</taxon>
        <taxon>Catenulisporales</taxon>
        <taxon>Catenulisporaceae</taxon>
        <taxon>Catenulispora</taxon>
    </lineage>
</organism>
<dbReference type="NCBIfam" id="TIGR01643">
    <property type="entry name" value="YD_repeat_2x"/>
    <property type="match status" value="12"/>
</dbReference>
<protein>
    <recommendedName>
        <fullName evidence="8">YD repeat protein</fullName>
    </recommendedName>
</protein>
<dbReference type="PANTHER" id="PTHR32305">
    <property type="match status" value="1"/>
</dbReference>
<sequence>MARPTGWDILGLDGDPTPGVVESVQALAKQFGDFAHDVESAYRSLNSFGSDTAAMQWVGQTADAFKANYGPLPGRLQKLYTSYSEASDALSAYAPALQAAQSKADAALRQAQDADADLQRATTSAGTAAADLKTAQQNHAANPDPKAVTDAQSAHDTAQTNLNNAKARMAALTTQANQAHDDRIAAAKTCASAIGKAQSDGIHNKHWWEHLGQALADIGGEIADIANEIAPILDVIALATSWIPGVDVITAALAEADNIIAIAGTVLEVAGDAMQGHWGDALMGAGMLGLQFIGGKAIEKVGGKLMDKYGGKLIEKLGARGNKFACEGGDPVDVVSGNMITAEADVELQAVLPLVLRRAYSSGNPYGRLFGPGWSCTLDIRLSVNAAGIHFVGDDAQALNYPVPEPGASVMPVEGARWPLEWDREADEIRITDPVSAFVWRFAAVHHRDDTGQIRDLTSVTDRNDNRISFLRHDDGTPFGVEHSGGYRLQIDTVAALTGPRVSGIRLLSAQEEVRIRTFGYDERGRLTAIVDDSGEPYTYGYDDDDRITVWTDRLGYSYRYEYDQTGRVVRGVGDGGVLTATFSYDDENQANTLVDSLGRAVVYRYNEHGALASITDPLGNVLSTEYDRYGRLISGTDALGHSTHREYDEFGNTACIRRADGTEIIGEFAGPAQPTEIRLPDGSTWRYTYDARGRLATITDPIQAVTEYRYSDNGGILEVVDPDGAVRRTTTDAAGLPIAVRDGDGPRTVMERDAFGRVVRMILPDGATTTTQWSTDGMSLWDLSPDGSRTTRSYDAQGQLVEHVDPLGATTRFEYGPFGKVTARTDPSGARYEFAYDTELNLVSVTNPAGAVWSYSYDAAGRMVAERDFTGRPQQYTYDAIGQLAARTNGVGQVTRFVRGVTGDILERHTADGTFTYEYDPAGRLLGAAGPTSSMSYQHDRAGRILSETVNGRTVSFEYDAAGRRVRRVTPSGAVSEWGFDTDRGTARLTTRAGMLEFFYDELGREVERTFRGGGLAQHYDVEGRLSGQQLWRGEATSAAARASAALDPGAASGTASGTAQLLLERTYSYRADDVLDRVSDSRRGTREYRLDALGRVVAVEAATWGESYAYDAFGNVAHAAVGTSAGTAAGGGNAESADRDFEGPLIRRAGHTHYDFDAQGRMIRALRRTLSGGRKEWTYEWDADDSLVRVTVPDGTAWQYSYDPFGRRIGKERVGAGGVTDRVEFSWDGGTLIEQSVSTDAGGQALTWDYDAGSAESWRPVAQRRRSWSGHAEAQAVEETLHMIVTDVAGTPTELVAPDGSIDWYLTTSVYGTPIAASDHAVDCPLRFPGQYLDNETGLQYNVHRYYDPHTGGYLSADPLGLAPAPNDHGYVLNPLTDFDPLGLLCQNALDSIQDRVDTLHAKQVGATGRRSTAIIRAVDTQGNEFDVVGWSGAGPMDKRVLNELGKNGRSEVPAIRMDADAEISALATIRQNGWTPLGGAANRPVCPWCQDTLFKPFSAKVGAAQLTGPLRTQRIKLFDGKGGTIARDVAGVKLVSETQFTW</sequence>
<feature type="domain" description="Teneurin-like YD-shell" evidence="5">
    <location>
        <begin position="624"/>
        <end position="767"/>
    </location>
</feature>
<feature type="region of interest" description="Disordered" evidence="2">
    <location>
        <begin position="136"/>
        <end position="156"/>
    </location>
</feature>
<accession>A0ABS5L1C4</accession>
<dbReference type="SUPFAM" id="SSF140453">
    <property type="entry name" value="EsxAB dimer-like"/>
    <property type="match status" value="1"/>
</dbReference>
<dbReference type="Gene3D" id="2.180.10.10">
    <property type="entry name" value="RHS repeat-associated core"/>
    <property type="match status" value="2"/>
</dbReference>
<evidence type="ECO:0000313" key="7">
    <source>
        <dbReference type="Proteomes" id="UP000730482"/>
    </source>
</evidence>
<dbReference type="PANTHER" id="PTHR32305:SF15">
    <property type="entry name" value="PROTEIN RHSA-RELATED"/>
    <property type="match status" value="1"/>
</dbReference>
<evidence type="ECO:0000259" key="3">
    <source>
        <dbReference type="Pfam" id="PF20148"/>
    </source>
</evidence>
<dbReference type="EMBL" id="JAAFYZ010000172">
    <property type="protein sequence ID" value="MBS2552131.1"/>
    <property type="molecule type" value="Genomic_DNA"/>
</dbReference>
<dbReference type="InterPro" id="IPR049082">
    <property type="entry name" value="T7SS_signal"/>
</dbReference>
<gene>
    <name evidence="6" type="ORF">KGQ19_35275</name>
</gene>
<evidence type="ECO:0000259" key="4">
    <source>
        <dbReference type="Pfam" id="PF21725"/>
    </source>
</evidence>
<proteinExistence type="predicted"/>
<dbReference type="InterPro" id="IPR045351">
    <property type="entry name" value="DUF6531"/>
</dbReference>
<dbReference type="InterPro" id="IPR031325">
    <property type="entry name" value="RHS_repeat"/>
</dbReference>
<evidence type="ECO:0000256" key="2">
    <source>
        <dbReference type="SAM" id="MobiDB-lite"/>
    </source>
</evidence>
<dbReference type="NCBIfam" id="TIGR03696">
    <property type="entry name" value="Rhs_assc_core"/>
    <property type="match status" value="1"/>
</dbReference>
<name>A0ABS5L1C4_9ACTN</name>
<feature type="domain" description="Teneurin-like YD-shell" evidence="5">
    <location>
        <begin position="539"/>
        <end position="622"/>
    </location>
</feature>
<dbReference type="Gene3D" id="1.10.287.1060">
    <property type="entry name" value="ESAT-6-like"/>
    <property type="match status" value="1"/>
</dbReference>
<reference evidence="6 7" key="1">
    <citation type="submission" date="2020-02" db="EMBL/GenBank/DDBJ databases">
        <title>Acidophilic actinobacteria isolated from forest soil.</title>
        <authorList>
            <person name="Golinska P."/>
        </authorList>
    </citation>
    <scope>NUCLEOTIDE SEQUENCE [LARGE SCALE GENOMIC DNA]</scope>
    <source>
        <strain evidence="6 7">NL8</strain>
    </source>
</reference>
<evidence type="ECO:0000256" key="1">
    <source>
        <dbReference type="ARBA" id="ARBA00022737"/>
    </source>
</evidence>